<evidence type="ECO:0008006" key="5">
    <source>
        <dbReference type="Google" id="ProtNLM"/>
    </source>
</evidence>
<dbReference type="EnsemblFungi" id="PTTG_26567-t43_1">
    <property type="protein sequence ID" value="PTTG_26567-t43_1-p1"/>
    <property type="gene ID" value="PTTG_26567"/>
</dbReference>
<name>A0A180GSE7_PUCT1</name>
<accession>A0A180GSE7</accession>
<evidence type="ECO:0000313" key="2">
    <source>
        <dbReference type="EMBL" id="OAV95736.1"/>
    </source>
</evidence>
<sequence>MKASRGFTHLLSLFVLVAGVYSQADEFITLHDLRWTLPHPNPDIARPPIQPSQHAIRVVPGGPKGYEVYVSNPSTEKTKVVFQINGGPLLWEEAVDVKPTRPGRGLCKVTDLPSIPTSLHVYWGLSQAGEFDPLHDLRWTPRNPDTARPPIQPGEHAIRVLLGGPKGCEVYVSNPSIEKRKVILAIDGSPPLWQEAVNVDPTILGRGLCKVADLEWIPRSLHVYWAL</sequence>
<organism evidence="2">
    <name type="scientific">Puccinia triticina (isolate 1-1 / race 1 (BBBD))</name>
    <name type="common">Brown leaf rust fungus</name>
    <dbReference type="NCBI Taxonomy" id="630390"/>
    <lineage>
        <taxon>Eukaryota</taxon>
        <taxon>Fungi</taxon>
        <taxon>Dikarya</taxon>
        <taxon>Basidiomycota</taxon>
        <taxon>Pucciniomycotina</taxon>
        <taxon>Pucciniomycetes</taxon>
        <taxon>Pucciniales</taxon>
        <taxon>Pucciniaceae</taxon>
        <taxon>Puccinia</taxon>
    </lineage>
</organism>
<reference evidence="2" key="2">
    <citation type="submission" date="2016-05" db="EMBL/GenBank/DDBJ databases">
        <title>Comparative analysis highlights variable genome content of wheat rusts and divergence of the mating loci.</title>
        <authorList>
            <person name="Cuomo C.A."/>
            <person name="Bakkeren G."/>
            <person name="Szabo L."/>
            <person name="Khalil H."/>
            <person name="Joly D."/>
            <person name="Goldberg J."/>
            <person name="Young S."/>
            <person name="Zeng Q."/>
            <person name="Fellers J."/>
        </authorList>
    </citation>
    <scope>NUCLEOTIDE SEQUENCE [LARGE SCALE GENOMIC DNA]</scope>
    <source>
        <strain evidence="2">1-1 BBBD Race 1</strain>
    </source>
</reference>
<keyword evidence="1" id="KW-0732">Signal</keyword>
<reference evidence="2" key="1">
    <citation type="submission" date="2009-11" db="EMBL/GenBank/DDBJ databases">
        <authorList>
            <consortium name="The Broad Institute Genome Sequencing Platform"/>
            <person name="Ward D."/>
            <person name="Feldgarden M."/>
            <person name="Earl A."/>
            <person name="Young S.K."/>
            <person name="Zeng Q."/>
            <person name="Koehrsen M."/>
            <person name="Alvarado L."/>
            <person name="Berlin A."/>
            <person name="Bochicchio J."/>
            <person name="Borenstein D."/>
            <person name="Chapman S.B."/>
            <person name="Chen Z."/>
            <person name="Engels R."/>
            <person name="Freedman E."/>
            <person name="Gellesch M."/>
            <person name="Goldberg J."/>
            <person name="Griggs A."/>
            <person name="Gujja S."/>
            <person name="Heilman E."/>
            <person name="Heiman D."/>
            <person name="Hepburn T."/>
            <person name="Howarth C."/>
            <person name="Jen D."/>
            <person name="Larson L."/>
            <person name="Lewis B."/>
            <person name="Mehta T."/>
            <person name="Park D."/>
            <person name="Pearson M."/>
            <person name="Roberts A."/>
            <person name="Saif S."/>
            <person name="Shea T."/>
            <person name="Shenoy N."/>
            <person name="Sisk P."/>
            <person name="Stolte C."/>
            <person name="Sykes S."/>
            <person name="Thomson T."/>
            <person name="Walk T."/>
            <person name="White J."/>
            <person name="Yandava C."/>
            <person name="Izard J."/>
            <person name="Baranova O.V."/>
            <person name="Blanton J.M."/>
            <person name="Tanner A.C."/>
            <person name="Dewhirst F.E."/>
            <person name="Haas B."/>
            <person name="Nusbaum C."/>
            <person name="Birren B."/>
        </authorList>
    </citation>
    <scope>NUCLEOTIDE SEQUENCE [LARGE SCALE GENOMIC DNA]</scope>
    <source>
        <strain evidence="2">1-1 BBBD Race 1</strain>
    </source>
</reference>
<evidence type="ECO:0000256" key="1">
    <source>
        <dbReference type="SAM" id="SignalP"/>
    </source>
</evidence>
<protein>
    <recommendedName>
        <fullName evidence="5">Plastocyanin-like domain-containing protein</fullName>
    </recommendedName>
</protein>
<gene>
    <name evidence="2" type="ORF">PTTG_26567</name>
</gene>
<reference evidence="3 4" key="3">
    <citation type="journal article" date="2017" name="G3 (Bethesda)">
        <title>Comparative analysis highlights variable genome content of wheat rusts and divergence of the mating loci.</title>
        <authorList>
            <person name="Cuomo C.A."/>
            <person name="Bakkeren G."/>
            <person name="Khalil H.B."/>
            <person name="Panwar V."/>
            <person name="Joly D."/>
            <person name="Linning R."/>
            <person name="Sakthikumar S."/>
            <person name="Song X."/>
            <person name="Adiconis X."/>
            <person name="Fan L."/>
            <person name="Goldberg J.M."/>
            <person name="Levin J.Z."/>
            <person name="Young S."/>
            <person name="Zeng Q."/>
            <person name="Anikster Y."/>
            <person name="Bruce M."/>
            <person name="Wang M."/>
            <person name="Yin C."/>
            <person name="McCallum B."/>
            <person name="Szabo L.J."/>
            <person name="Hulbert S."/>
            <person name="Chen X."/>
            <person name="Fellers J.P."/>
        </authorList>
    </citation>
    <scope>NUCLEOTIDE SEQUENCE</scope>
    <source>
        <strain evidence="4">Isolate 1-1 / race 1 (BBBD)</strain>
        <strain evidence="3">isolate 1-1 / race 1 (BBBD)</strain>
    </source>
</reference>
<proteinExistence type="predicted"/>
<keyword evidence="4" id="KW-1185">Reference proteome</keyword>
<evidence type="ECO:0000313" key="4">
    <source>
        <dbReference type="Proteomes" id="UP000005240"/>
    </source>
</evidence>
<reference evidence="3" key="4">
    <citation type="submission" date="2025-05" db="UniProtKB">
        <authorList>
            <consortium name="EnsemblFungi"/>
        </authorList>
    </citation>
    <scope>IDENTIFICATION</scope>
    <source>
        <strain evidence="3">isolate 1-1 / race 1 (BBBD)</strain>
    </source>
</reference>
<dbReference type="AlphaFoldDB" id="A0A180GSE7"/>
<feature type="chain" id="PRO_5008110226" description="Plastocyanin-like domain-containing protein" evidence="1">
    <location>
        <begin position="23"/>
        <end position="227"/>
    </location>
</feature>
<dbReference type="EMBL" id="ADAS02000026">
    <property type="protein sequence ID" value="OAV95736.1"/>
    <property type="molecule type" value="Genomic_DNA"/>
</dbReference>
<dbReference type="VEuPathDB" id="FungiDB:PTTG_26567"/>
<evidence type="ECO:0000313" key="3">
    <source>
        <dbReference type="EnsemblFungi" id="PTTG_26567-t43_1-p1"/>
    </source>
</evidence>
<feature type="signal peptide" evidence="1">
    <location>
        <begin position="1"/>
        <end position="22"/>
    </location>
</feature>
<dbReference type="Proteomes" id="UP000005240">
    <property type="component" value="Unassembled WGS sequence"/>
</dbReference>